<protein>
    <submittedName>
        <fullName evidence="1">Uncharacterized protein</fullName>
    </submittedName>
</protein>
<evidence type="ECO:0000313" key="2">
    <source>
        <dbReference type="Proteomes" id="UP000276133"/>
    </source>
</evidence>
<gene>
    <name evidence="1" type="ORF">BpHYR1_033966</name>
</gene>
<comment type="caution">
    <text evidence="1">The sequence shown here is derived from an EMBL/GenBank/DDBJ whole genome shotgun (WGS) entry which is preliminary data.</text>
</comment>
<dbReference type="AlphaFoldDB" id="A0A3M7QM06"/>
<proteinExistence type="predicted"/>
<dbReference type="Proteomes" id="UP000276133">
    <property type="component" value="Unassembled WGS sequence"/>
</dbReference>
<evidence type="ECO:0000313" key="1">
    <source>
        <dbReference type="EMBL" id="RNA12124.1"/>
    </source>
</evidence>
<keyword evidence="2" id="KW-1185">Reference proteome</keyword>
<accession>A0A3M7QM06</accession>
<organism evidence="1 2">
    <name type="scientific">Brachionus plicatilis</name>
    <name type="common">Marine rotifer</name>
    <name type="synonym">Brachionus muelleri</name>
    <dbReference type="NCBI Taxonomy" id="10195"/>
    <lineage>
        <taxon>Eukaryota</taxon>
        <taxon>Metazoa</taxon>
        <taxon>Spiralia</taxon>
        <taxon>Gnathifera</taxon>
        <taxon>Rotifera</taxon>
        <taxon>Eurotatoria</taxon>
        <taxon>Monogononta</taxon>
        <taxon>Pseudotrocha</taxon>
        <taxon>Ploima</taxon>
        <taxon>Brachionidae</taxon>
        <taxon>Brachionus</taxon>
    </lineage>
</organism>
<sequence length="73" mass="8795">MLCSAQGEAVHFEAEYKEINFVFKNRTFIIFLKKDFYSINTNRKKCSTMSTKVRRKLEETEKKKKYIFSKEIT</sequence>
<name>A0A3M7QM06_BRAPC</name>
<reference evidence="1 2" key="1">
    <citation type="journal article" date="2018" name="Sci. Rep.">
        <title>Genomic signatures of local adaptation to the degree of environmental predictability in rotifers.</title>
        <authorList>
            <person name="Franch-Gras L."/>
            <person name="Hahn C."/>
            <person name="Garcia-Roger E.M."/>
            <person name="Carmona M.J."/>
            <person name="Serra M."/>
            <person name="Gomez A."/>
        </authorList>
    </citation>
    <scope>NUCLEOTIDE SEQUENCE [LARGE SCALE GENOMIC DNA]</scope>
    <source>
        <strain evidence="1">HYR1</strain>
    </source>
</reference>
<dbReference type="EMBL" id="REGN01005764">
    <property type="protein sequence ID" value="RNA12124.1"/>
    <property type="molecule type" value="Genomic_DNA"/>
</dbReference>